<proteinExistence type="inferred from homology"/>
<keyword evidence="4 6" id="KW-1133">Transmembrane helix</keyword>
<dbReference type="Gene3D" id="1.20.1070.10">
    <property type="entry name" value="Rhodopsin 7-helix transmembrane proteins"/>
    <property type="match status" value="1"/>
</dbReference>
<evidence type="ECO:0000256" key="2">
    <source>
        <dbReference type="ARBA" id="ARBA00008130"/>
    </source>
</evidence>
<dbReference type="Proteomes" id="UP001301769">
    <property type="component" value="Unassembled WGS sequence"/>
</dbReference>
<dbReference type="EMBL" id="MU858070">
    <property type="protein sequence ID" value="KAK4216242.1"/>
    <property type="molecule type" value="Genomic_DNA"/>
</dbReference>
<dbReference type="SUPFAM" id="SSF81321">
    <property type="entry name" value="Family A G protein-coupled receptor-like"/>
    <property type="match status" value="1"/>
</dbReference>
<dbReference type="CDD" id="cd15239">
    <property type="entry name" value="7tm_YRO2_fungal-like"/>
    <property type="match status" value="1"/>
</dbReference>
<dbReference type="PANTHER" id="PTHR28286">
    <property type="match status" value="1"/>
</dbReference>
<comment type="similarity">
    <text evidence="2">Belongs to the archaeal/bacterial/fungal opsin family.</text>
</comment>
<gene>
    <name evidence="7" type="ORF">QBC37DRAFT_243662</name>
</gene>
<evidence type="ECO:0000256" key="6">
    <source>
        <dbReference type="SAM" id="Phobius"/>
    </source>
</evidence>
<feature type="transmembrane region" description="Helical" evidence="6">
    <location>
        <begin position="223"/>
        <end position="245"/>
    </location>
</feature>
<sequence length="275" mass="30999">MSILHVRNDALDTNPPAGDQYLSTNGSNWLYAVTAIYGFTLLALFAMTFKARAGERFFHYVFIIASFAGLISYYAMASDLAWSLISQANNVSIMGATRQIFFAKYINWVVTFPAIILALGVLSGISWTTILYNICLSWVWIIGYLVAAYTRTNYKWGFFAFGQLAHILLLVVTLSHSRHVANRVGISRDYTMLAGYVNFIWLMYPIAWGLSDGGNRIGVTPSFIFFGILDLLLVPVLAFAFVFLARKWDYNRLNIAFTQYGRVPHSHGTFPEKDT</sequence>
<keyword evidence="3 6" id="KW-0812">Transmembrane</keyword>
<dbReference type="SMART" id="SM01021">
    <property type="entry name" value="Bac_rhodopsin"/>
    <property type="match status" value="1"/>
</dbReference>
<protein>
    <recommendedName>
        <fullName evidence="9">Opsin</fullName>
    </recommendedName>
</protein>
<dbReference type="PANTHER" id="PTHR28286:SF1">
    <property type="entry name" value="30 KDA HEAT SHOCK PROTEIN-RELATED"/>
    <property type="match status" value="1"/>
</dbReference>
<feature type="transmembrane region" description="Helical" evidence="6">
    <location>
        <begin position="105"/>
        <end position="123"/>
    </location>
</feature>
<feature type="transmembrane region" description="Helical" evidence="6">
    <location>
        <begin position="193"/>
        <end position="211"/>
    </location>
</feature>
<comment type="subcellular location">
    <subcellularLocation>
        <location evidence="1">Membrane</location>
        <topology evidence="1">Multi-pass membrane protein</topology>
    </subcellularLocation>
</comment>
<accession>A0AAN6YGK4</accession>
<organism evidence="7 8">
    <name type="scientific">Rhypophila decipiens</name>
    <dbReference type="NCBI Taxonomy" id="261697"/>
    <lineage>
        <taxon>Eukaryota</taxon>
        <taxon>Fungi</taxon>
        <taxon>Dikarya</taxon>
        <taxon>Ascomycota</taxon>
        <taxon>Pezizomycotina</taxon>
        <taxon>Sordariomycetes</taxon>
        <taxon>Sordariomycetidae</taxon>
        <taxon>Sordariales</taxon>
        <taxon>Naviculisporaceae</taxon>
        <taxon>Rhypophila</taxon>
    </lineage>
</organism>
<feature type="transmembrane region" description="Helical" evidence="6">
    <location>
        <begin position="61"/>
        <end position="85"/>
    </location>
</feature>
<evidence type="ECO:0000256" key="4">
    <source>
        <dbReference type="ARBA" id="ARBA00022989"/>
    </source>
</evidence>
<evidence type="ECO:0000256" key="3">
    <source>
        <dbReference type="ARBA" id="ARBA00022692"/>
    </source>
</evidence>
<dbReference type="GO" id="GO:0005886">
    <property type="term" value="C:plasma membrane"/>
    <property type="evidence" value="ECO:0007669"/>
    <property type="project" value="TreeGrafter"/>
</dbReference>
<evidence type="ECO:0000256" key="1">
    <source>
        <dbReference type="ARBA" id="ARBA00004141"/>
    </source>
</evidence>
<dbReference type="Pfam" id="PF01036">
    <property type="entry name" value="Bac_rhodopsin"/>
    <property type="match status" value="1"/>
</dbReference>
<dbReference type="InterPro" id="IPR043476">
    <property type="entry name" value="Yro2-like_7TM"/>
</dbReference>
<dbReference type="GO" id="GO:0005783">
    <property type="term" value="C:endoplasmic reticulum"/>
    <property type="evidence" value="ECO:0007669"/>
    <property type="project" value="TreeGrafter"/>
</dbReference>
<evidence type="ECO:0000313" key="8">
    <source>
        <dbReference type="Proteomes" id="UP001301769"/>
    </source>
</evidence>
<name>A0AAN6YGK4_9PEZI</name>
<feature type="non-terminal residue" evidence="7">
    <location>
        <position position="275"/>
    </location>
</feature>
<reference evidence="7" key="1">
    <citation type="journal article" date="2023" name="Mol. Phylogenet. Evol.">
        <title>Genome-scale phylogeny and comparative genomics of the fungal order Sordariales.</title>
        <authorList>
            <person name="Hensen N."/>
            <person name="Bonometti L."/>
            <person name="Westerberg I."/>
            <person name="Brannstrom I.O."/>
            <person name="Guillou S."/>
            <person name="Cros-Aarteil S."/>
            <person name="Calhoun S."/>
            <person name="Haridas S."/>
            <person name="Kuo A."/>
            <person name="Mondo S."/>
            <person name="Pangilinan J."/>
            <person name="Riley R."/>
            <person name="LaButti K."/>
            <person name="Andreopoulos B."/>
            <person name="Lipzen A."/>
            <person name="Chen C."/>
            <person name="Yan M."/>
            <person name="Daum C."/>
            <person name="Ng V."/>
            <person name="Clum A."/>
            <person name="Steindorff A."/>
            <person name="Ohm R.A."/>
            <person name="Martin F."/>
            <person name="Silar P."/>
            <person name="Natvig D.O."/>
            <person name="Lalanne C."/>
            <person name="Gautier V."/>
            <person name="Ament-Velasquez S.L."/>
            <person name="Kruys A."/>
            <person name="Hutchinson M.I."/>
            <person name="Powell A.J."/>
            <person name="Barry K."/>
            <person name="Miller A.N."/>
            <person name="Grigoriev I.V."/>
            <person name="Debuchy R."/>
            <person name="Gladieux P."/>
            <person name="Hiltunen Thoren M."/>
            <person name="Johannesson H."/>
        </authorList>
    </citation>
    <scope>NUCLEOTIDE SEQUENCE</scope>
    <source>
        <strain evidence="7">PSN293</strain>
    </source>
</reference>
<feature type="transmembrane region" description="Helical" evidence="6">
    <location>
        <begin position="29"/>
        <end position="49"/>
    </location>
</feature>
<comment type="caution">
    <text evidence="7">The sequence shown here is derived from an EMBL/GenBank/DDBJ whole genome shotgun (WGS) entry which is preliminary data.</text>
</comment>
<evidence type="ECO:0000256" key="5">
    <source>
        <dbReference type="ARBA" id="ARBA00023136"/>
    </source>
</evidence>
<evidence type="ECO:0000313" key="7">
    <source>
        <dbReference type="EMBL" id="KAK4216242.1"/>
    </source>
</evidence>
<dbReference type="PRINTS" id="PR00251">
    <property type="entry name" value="BACTRLOPSIN"/>
</dbReference>
<feature type="transmembrane region" description="Helical" evidence="6">
    <location>
        <begin position="130"/>
        <end position="150"/>
    </location>
</feature>
<dbReference type="InterPro" id="IPR001425">
    <property type="entry name" value="Arc/bac/fun_rhodopsins"/>
</dbReference>
<keyword evidence="5 6" id="KW-0472">Membrane</keyword>
<feature type="transmembrane region" description="Helical" evidence="6">
    <location>
        <begin position="156"/>
        <end position="172"/>
    </location>
</feature>
<evidence type="ECO:0008006" key="9">
    <source>
        <dbReference type="Google" id="ProtNLM"/>
    </source>
</evidence>
<keyword evidence="8" id="KW-1185">Reference proteome</keyword>
<dbReference type="AlphaFoldDB" id="A0AAN6YGK4"/>
<reference evidence="7" key="2">
    <citation type="submission" date="2023-05" db="EMBL/GenBank/DDBJ databases">
        <authorList>
            <consortium name="Lawrence Berkeley National Laboratory"/>
            <person name="Steindorff A."/>
            <person name="Hensen N."/>
            <person name="Bonometti L."/>
            <person name="Westerberg I."/>
            <person name="Brannstrom I.O."/>
            <person name="Guillou S."/>
            <person name="Cros-Aarteil S."/>
            <person name="Calhoun S."/>
            <person name="Haridas S."/>
            <person name="Kuo A."/>
            <person name="Mondo S."/>
            <person name="Pangilinan J."/>
            <person name="Riley R."/>
            <person name="Labutti K."/>
            <person name="Andreopoulos B."/>
            <person name="Lipzen A."/>
            <person name="Chen C."/>
            <person name="Yanf M."/>
            <person name="Daum C."/>
            <person name="Ng V."/>
            <person name="Clum A."/>
            <person name="Ohm R."/>
            <person name="Martin F."/>
            <person name="Silar P."/>
            <person name="Natvig D."/>
            <person name="Lalanne C."/>
            <person name="Gautier V."/>
            <person name="Ament-Velasquez S.L."/>
            <person name="Kruys A."/>
            <person name="Hutchinson M.I."/>
            <person name="Powell A.J."/>
            <person name="Barry K."/>
            <person name="Miller A.N."/>
            <person name="Grigoriev I.V."/>
            <person name="Debuchy R."/>
            <person name="Gladieux P."/>
            <person name="Thoren M.H."/>
            <person name="Johannesson H."/>
        </authorList>
    </citation>
    <scope>NUCLEOTIDE SEQUENCE</scope>
    <source>
        <strain evidence="7">PSN293</strain>
    </source>
</reference>